<feature type="domain" description="HTH rpiR-type" evidence="5">
    <location>
        <begin position="1"/>
        <end position="69"/>
    </location>
</feature>
<dbReference type="EMBL" id="AP028947">
    <property type="protein sequence ID" value="BET26816.1"/>
    <property type="molecule type" value="Genomic_DNA"/>
</dbReference>
<dbReference type="Pfam" id="PF01418">
    <property type="entry name" value="HTH_6"/>
    <property type="match status" value="1"/>
</dbReference>
<dbReference type="GO" id="GO:0006096">
    <property type="term" value="P:glycolytic process"/>
    <property type="evidence" value="ECO:0007669"/>
    <property type="project" value="UniProtKB-KW"/>
</dbReference>
<keyword evidence="4" id="KW-0804">Transcription</keyword>
<dbReference type="Proteomes" id="UP001329151">
    <property type="component" value="Chromosome"/>
</dbReference>
<dbReference type="SUPFAM" id="SSF46689">
    <property type="entry name" value="Homeodomain-like"/>
    <property type="match status" value="1"/>
</dbReference>
<dbReference type="GO" id="GO:0097367">
    <property type="term" value="F:carbohydrate derivative binding"/>
    <property type="evidence" value="ECO:0007669"/>
    <property type="project" value="InterPro"/>
</dbReference>
<dbReference type="SUPFAM" id="SSF53697">
    <property type="entry name" value="SIS domain"/>
    <property type="match status" value="1"/>
</dbReference>
<evidence type="ECO:0000256" key="4">
    <source>
        <dbReference type="ARBA" id="ARBA00023163"/>
    </source>
</evidence>
<evidence type="ECO:0000259" key="5">
    <source>
        <dbReference type="PROSITE" id="PS51071"/>
    </source>
</evidence>
<evidence type="ECO:0000256" key="1">
    <source>
        <dbReference type="ARBA" id="ARBA00023015"/>
    </source>
</evidence>
<dbReference type="CDD" id="cd05013">
    <property type="entry name" value="SIS_RpiR"/>
    <property type="match status" value="1"/>
</dbReference>
<sequence length="276" mass="29668">MELAQFSGAEQAVAQLVLQDPSAFQKMPVTELAARAGVSSPSVVRFCRTLGYEGLSDFKLKLAASLSEGVPFVHQSVHAGDTGEVLIQKVLDNAIHTLRTFRNTAPAKPIDKAARLICNAIAKNGRLIFYGVGNSGFVAQDAEHKFFRMGCSAHAYSDGHLQIMAASMMGKADCLLIISNSGRSQDLLDATRIAREAGAATIAITASGSPLAEQVQVHIPADHGEFYEQYSPMVSRLLHLCIVDVLATQVALELGGAVQKKMARLKKNLIDTRYSK</sequence>
<dbReference type="KEGG" id="lto:RGQ30_23170"/>
<dbReference type="InterPro" id="IPR001347">
    <property type="entry name" value="SIS_dom"/>
</dbReference>
<gene>
    <name evidence="7" type="primary">hexR</name>
    <name evidence="7" type="ORF">RGQ30_23170</name>
</gene>
<accession>A0AA86MEA7</accession>
<dbReference type="InterPro" id="IPR036388">
    <property type="entry name" value="WH-like_DNA-bd_sf"/>
</dbReference>
<dbReference type="Gene3D" id="1.10.10.10">
    <property type="entry name" value="Winged helix-like DNA-binding domain superfamily/Winged helix DNA-binding domain"/>
    <property type="match status" value="1"/>
</dbReference>
<dbReference type="PROSITE" id="PS51464">
    <property type="entry name" value="SIS"/>
    <property type="match status" value="1"/>
</dbReference>
<dbReference type="InterPro" id="IPR047640">
    <property type="entry name" value="RpiR-like"/>
</dbReference>
<keyword evidence="3" id="KW-0324">Glycolysis</keyword>
<organism evidence="7 8">
    <name type="scientific">Limnobacter thiooxidans</name>
    <dbReference type="NCBI Taxonomy" id="131080"/>
    <lineage>
        <taxon>Bacteria</taxon>
        <taxon>Pseudomonadati</taxon>
        <taxon>Pseudomonadota</taxon>
        <taxon>Betaproteobacteria</taxon>
        <taxon>Burkholderiales</taxon>
        <taxon>Burkholderiaceae</taxon>
        <taxon>Limnobacter</taxon>
    </lineage>
</organism>
<dbReference type="PANTHER" id="PTHR30514">
    <property type="entry name" value="GLUCOKINASE"/>
    <property type="match status" value="1"/>
</dbReference>
<dbReference type="Gene3D" id="3.40.50.10490">
    <property type="entry name" value="Glucose-6-phosphate isomerase like protein, domain 1"/>
    <property type="match status" value="1"/>
</dbReference>
<proteinExistence type="predicted"/>
<dbReference type="Pfam" id="PF01380">
    <property type="entry name" value="SIS"/>
    <property type="match status" value="1"/>
</dbReference>
<evidence type="ECO:0000256" key="3">
    <source>
        <dbReference type="ARBA" id="ARBA00023152"/>
    </source>
</evidence>
<keyword evidence="2 7" id="KW-0238">DNA-binding</keyword>
<dbReference type="InterPro" id="IPR009057">
    <property type="entry name" value="Homeodomain-like_sf"/>
</dbReference>
<evidence type="ECO:0000313" key="8">
    <source>
        <dbReference type="Proteomes" id="UP001329151"/>
    </source>
</evidence>
<evidence type="ECO:0000313" key="7">
    <source>
        <dbReference type="EMBL" id="BET26816.1"/>
    </source>
</evidence>
<feature type="domain" description="SIS" evidence="6">
    <location>
        <begin position="117"/>
        <end position="256"/>
    </location>
</feature>
<name>A0AA86MEA7_9BURK</name>
<reference evidence="7 8" key="1">
    <citation type="submission" date="2023-10" db="EMBL/GenBank/DDBJ databases">
        <title>Complete Genome Sequence of Limnobacter thiooxidans CS-K2T, Isolated from freshwater lake sediments in Bavaria, Germany.</title>
        <authorList>
            <person name="Naruki M."/>
            <person name="Watanabe A."/>
            <person name="Warashina T."/>
            <person name="Morita T."/>
            <person name="Arakawa K."/>
        </authorList>
    </citation>
    <scope>NUCLEOTIDE SEQUENCE [LARGE SCALE GENOMIC DNA]</scope>
    <source>
        <strain evidence="7 8">CS-K2</strain>
    </source>
</reference>
<evidence type="ECO:0000256" key="2">
    <source>
        <dbReference type="ARBA" id="ARBA00023125"/>
    </source>
</evidence>
<keyword evidence="1" id="KW-0805">Transcription regulation</keyword>
<dbReference type="GO" id="GO:0003700">
    <property type="term" value="F:DNA-binding transcription factor activity"/>
    <property type="evidence" value="ECO:0007669"/>
    <property type="project" value="InterPro"/>
</dbReference>
<dbReference type="AlphaFoldDB" id="A0AA86MEA7"/>
<dbReference type="GO" id="GO:0003677">
    <property type="term" value="F:DNA binding"/>
    <property type="evidence" value="ECO:0007669"/>
    <property type="project" value="UniProtKB-KW"/>
</dbReference>
<dbReference type="InterPro" id="IPR000281">
    <property type="entry name" value="HTH_RpiR"/>
</dbReference>
<protein>
    <submittedName>
        <fullName evidence="7">DNA-binding transcriptional regulator HexR</fullName>
    </submittedName>
</protein>
<dbReference type="InterPro" id="IPR046348">
    <property type="entry name" value="SIS_dom_sf"/>
</dbReference>
<keyword evidence="8" id="KW-1185">Reference proteome</keyword>
<dbReference type="PROSITE" id="PS51071">
    <property type="entry name" value="HTH_RPIR"/>
    <property type="match status" value="1"/>
</dbReference>
<dbReference type="PANTHER" id="PTHR30514:SF1">
    <property type="entry name" value="HTH-TYPE TRANSCRIPTIONAL REGULATOR HEXR-RELATED"/>
    <property type="match status" value="1"/>
</dbReference>
<dbReference type="InterPro" id="IPR035472">
    <property type="entry name" value="RpiR-like_SIS"/>
</dbReference>
<evidence type="ECO:0000259" key="6">
    <source>
        <dbReference type="PROSITE" id="PS51464"/>
    </source>
</evidence>